<dbReference type="Gene3D" id="1.10.1740.10">
    <property type="match status" value="1"/>
</dbReference>
<dbReference type="Pfam" id="PF04542">
    <property type="entry name" value="Sigma70_r2"/>
    <property type="match status" value="1"/>
</dbReference>
<dbReference type="InterPro" id="IPR014284">
    <property type="entry name" value="RNA_pol_sigma-70_dom"/>
</dbReference>
<dbReference type="InterPro" id="IPR039425">
    <property type="entry name" value="RNA_pol_sigma-70-like"/>
</dbReference>
<feature type="compositionally biased region" description="Low complexity" evidence="6">
    <location>
        <begin position="267"/>
        <end position="288"/>
    </location>
</feature>
<evidence type="ECO:0000313" key="9">
    <source>
        <dbReference type="EMBL" id="QEC50460.1"/>
    </source>
</evidence>
<comment type="similarity">
    <text evidence="1">Belongs to the sigma-70 factor family. ECF subfamily.</text>
</comment>
<gene>
    <name evidence="9" type="ORF">FSW04_24670</name>
</gene>
<evidence type="ECO:0000256" key="3">
    <source>
        <dbReference type="ARBA" id="ARBA00023082"/>
    </source>
</evidence>
<dbReference type="GO" id="GO:0006352">
    <property type="term" value="P:DNA-templated transcription initiation"/>
    <property type="evidence" value="ECO:0007669"/>
    <property type="project" value="InterPro"/>
</dbReference>
<dbReference type="InterPro" id="IPR007627">
    <property type="entry name" value="RNA_pol_sigma70_r2"/>
</dbReference>
<keyword evidence="10" id="KW-1185">Reference proteome</keyword>
<dbReference type="KEGG" id="bsol:FSW04_24670"/>
<evidence type="ECO:0000256" key="4">
    <source>
        <dbReference type="ARBA" id="ARBA00023125"/>
    </source>
</evidence>
<evidence type="ECO:0000313" key="10">
    <source>
        <dbReference type="Proteomes" id="UP000321805"/>
    </source>
</evidence>
<keyword evidence="2" id="KW-0805">Transcription regulation</keyword>
<dbReference type="Pfam" id="PF08281">
    <property type="entry name" value="Sigma70_r4_2"/>
    <property type="match status" value="1"/>
</dbReference>
<dbReference type="Proteomes" id="UP000321805">
    <property type="component" value="Chromosome"/>
</dbReference>
<dbReference type="InterPro" id="IPR036388">
    <property type="entry name" value="WH-like_DNA-bd_sf"/>
</dbReference>
<organism evidence="9 10">
    <name type="scientific">Baekduia soli</name>
    <dbReference type="NCBI Taxonomy" id="496014"/>
    <lineage>
        <taxon>Bacteria</taxon>
        <taxon>Bacillati</taxon>
        <taxon>Actinomycetota</taxon>
        <taxon>Thermoleophilia</taxon>
        <taxon>Solirubrobacterales</taxon>
        <taxon>Baekduiaceae</taxon>
        <taxon>Baekduia</taxon>
    </lineage>
</organism>
<evidence type="ECO:0000259" key="7">
    <source>
        <dbReference type="Pfam" id="PF04542"/>
    </source>
</evidence>
<feature type="domain" description="RNA polymerase sigma-70 region 2" evidence="7">
    <location>
        <begin position="41"/>
        <end position="107"/>
    </location>
</feature>
<dbReference type="EMBL" id="CP042430">
    <property type="protein sequence ID" value="QEC50460.1"/>
    <property type="molecule type" value="Genomic_DNA"/>
</dbReference>
<keyword evidence="5" id="KW-0804">Transcription</keyword>
<dbReference type="OrthoDB" id="9780326at2"/>
<evidence type="ECO:0000259" key="8">
    <source>
        <dbReference type="Pfam" id="PF08281"/>
    </source>
</evidence>
<keyword evidence="3" id="KW-0731">Sigma factor</keyword>
<protein>
    <submittedName>
        <fullName evidence="9">Sigma-70 family RNA polymerase sigma factor</fullName>
    </submittedName>
</protein>
<dbReference type="CDD" id="cd06171">
    <property type="entry name" value="Sigma70_r4"/>
    <property type="match status" value="1"/>
</dbReference>
<dbReference type="GO" id="GO:0016987">
    <property type="term" value="F:sigma factor activity"/>
    <property type="evidence" value="ECO:0007669"/>
    <property type="project" value="UniProtKB-KW"/>
</dbReference>
<dbReference type="Gene3D" id="1.10.10.10">
    <property type="entry name" value="Winged helix-like DNA-binding domain superfamily/Winged helix DNA-binding domain"/>
    <property type="match status" value="1"/>
</dbReference>
<accession>A0A5B8UBP0</accession>
<keyword evidence="4" id="KW-0238">DNA-binding</keyword>
<evidence type="ECO:0000256" key="1">
    <source>
        <dbReference type="ARBA" id="ARBA00010641"/>
    </source>
</evidence>
<evidence type="ECO:0000256" key="6">
    <source>
        <dbReference type="SAM" id="MobiDB-lite"/>
    </source>
</evidence>
<feature type="domain" description="RNA polymerase sigma factor 70 region 4 type 2" evidence="8">
    <location>
        <begin position="142"/>
        <end position="185"/>
    </location>
</feature>
<dbReference type="SUPFAM" id="SSF88946">
    <property type="entry name" value="Sigma2 domain of RNA polymerase sigma factors"/>
    <property type="match status" value="1"/>
</dbReference>
<dbReference type="SUPFAM" id="SSF88659">
    <property type="entry name" value="Sigma3 and sigma4 domains of RNA polymerase sigma factors"/>
    <property type="match status" value="1"/>
</dbReference>
<dbReference type="PANTHER" id="PTHR43133:SF8">
    <property type="entry name" value="RNA POLYMERASE SIGMA FACTOR HI_1459-RELATED"/>
    <property type="match status" value="1"/>
</dbReference>
<dbReference type="AlphaFoldDB" id="A0A5B8UBP0"/>
<dbReference type="PANTHER" id="PTHR43133">
    <property type="entry name" value="RNA POLYMERASE ECF-TYPE SIGMA FACTO"/>
    <property type="match status" value="1"/>
</dbReference>
<evidence type="ECO:0000256" key="2">
    <source>
        <dbReference type="ARBA" id="ARBA00023015"/>
    </source>
</evidence>
<dbReference type="RefSeq" id="WP_146923110.1">
    <property type="nucleotide sequence ID" value="NZ_CP042430.1"/>
</dbReference>
<dbReference type="InterPro" id="IPR013249">
    <property type="entry name" value="RNA_pol_sigma70_r4_t2"/>
</dbReference>
<dbReference type="InterPro" id="IPR013324">
    <property type="entry name" value="RNA_pol_sigma_r3/r4-like"/>
</dbReference>
<proteinExistence type="inferred from homology"/>
<reference evidence="9 10" key="1">
    <citation type="journal article" date="2018" name="J. Microbiol.">
        <title>Baekduia soli gen. nov., sp. nov., a novel bacterium isolated from the soil of Baekdu Mountain and proposal of a novel family name, Baekduiaceae fam. nov.</title>
        <authorList>
            <person name="An D.S."/>
            <person name="Siddiqi M.Z."/>
            <person name="Kim K.H."/>
            <person name="Yu H.S."/>
            <person name="Im W.T."/>
        </authorList>
    </citation>
    <scope>NUCLEOTIDE SEQUENCE [LARGE SCALE GENOMIC DNA]</scope>
    <source>
        <strain evidence="9 10">BR7-21</strain>
    </source>
</reference>
<sequence>MAAIDAPPPALPPTMLAAMGDDTLVGLIAAGSDDAFAALDERYRRRLVRFTRGFVPGGTADAEDAVQEAMVRAVRALRGGSRPEAVGPWLHRIARNCALDLTASRRRHPVVELADHAHPAAEDAAATAERRMGMRGLVSDVGRLPASQRSALVLRELEGRSYADIADELDVTVPAVKSLLVRARQGLRRAHAEGRAAALVPVSLLTRLAERLGSLWEPVSGAATPKVATVAAVMAGSIPALAPSLPSPVPMPKPRHHVAPAPAQARPAAVTTAPATTATAPTGGTPAPANGPDSAAALHADCADGTIDSTFSHAALLRGLRHLDQSAGEYGDCSRAIRQALL</sequence>
<name>A0A5B8UBP0_9ACTN</name>
<evidence type="ECO:0000256" key="5">
    <source>
        <dbReference type="ARBA" id="ARBA00023163"/>
    </source>
</evidence>
<dbReference type="InterPro" id="IPR013325">
    <property type="entry name" value="RNA_pol_sigma_r2"/>
</dbReference>
<dbReference type="NCBIfam" id="TIGR02937">
    <property type="entry name" value="sigma70-ECF"/>
    <property type="match status" value="1"/>
</dbReference>
<dbReference type="GO" id="GO:0003677">
    <property type="term" value="F:DNA binding"/>
    <property type="evidence" value="ECO:0007669"/>
    <property type="project" value="UniProtKB-KW"/>
</dbReference>
<feature type="region of interest" description="Disordered" evidence="6">
    <location>
        <begin position="267"/>
        <end position="293"/>
    </location>
</feature>